<evidence type="ECO:0000313" key="1">
    <source>
        <dbReference type="EMBL" id="SVE24894.1"/>
    </source>
</evidence>
<sequence length="51" mass="5568">MKTHRVVTMLRFIALTAVAGNLPQAAAESIVIRDTLVVEALRVPIELDRAP</sequence>
<dbReference type="AlphaFoldDB" id="A0A383BYA0"/>
<dbReference type="EMBL" id="UINC01204251">
    <property type="protein sequence ID" value="SVE24894.1"/>
    <property type="molecule type" value="Genomic_DNA"/>
</dbReference>
<accession>A0A383BYA0</accession>
<organism evidence="1">
    <name type="scientific">marine metagenome</name>
    <dbReference type="NCBI Taxonomy" id="408172"/>
    <lineage>
        <taxon>unclassified sequences</taxon>
        <taxon>metagenomes</taxon>
        <taxon>ecological metagenomes</taxon>
    </lineage>
</organism>
<proteinExistence type="predicted"/>
<protein>
    <submittedName>
        <fullName evidence="1">Uncharacterized protein</fullName>
    </submittedName>
</protein>
<reference evidence="1" key="1">
    <citation type="submission" date="2018-05" db="EMBL/GenBank/DDBJ databases">
        <authorList>
            <person name="Lanie J.A."/>
            <person name="Ng W.-L."/>
            <person name="Kazmierczak K.M."/>
            <person name="Andrzejewski T.M."/>
            <person name="Davidsen T.M."/>
            <person name="Wayne K.J."/>
            <person name="Tettelin H."/>
            <person name="Glass J.I."/>
            <person name="Rusch D."/>
            <person name="Podicherti R."/>
            <person name="Tsui H.-C.T."/>
            <person name="Winkler M.E."/>
        </authorList>
    </citation>
    <scope>NUCLEOTIDE SEQUENCE</scope>
</reference>
<name>A0A383BYA0_9ZZZZ</name>
<gene>
    <name evidence="1" type="ORF">METZ01_LOCUS477748</name>
</gene>
<feature type="non-terminal residue" evidence="1">
    <location>
        <position position="51"/>
    </location>
</feature>